<keyword evidence="1" id="KW-1133">Transmembrane helix</keyword>
<comment type="caution">
    <text evidence="4">The sequence shown here is derived from an EMBL/GenBank/DDBJ whole genome shotgun (WGS) entry which is preliminary data.</text>
</comment>
<dbReference type="RefSeq" id="XP_051366120.1">
    <property type="nucleotide sequence ID" value="XM_051508641.1"/>
</dbReference>
<evidence type="ECO:0000256" key="1">
    <source>
        <dbReference type="SAM" id="Phobius"/>
    </source>
</evidence>
<feature type="domain" description="AMP-dependent synthetase/ligase" evidence="2">
    <location>
        <begin position="94"/>
        <end position="436"/>
    </location>
</feature>
<dbReference type="InterPro" id="IPR042099">
    <property type="entry name" value="ANL_N_sf"/>
</dbReference>
<evidence type="ECO:0000259" key="3">
    <source>
        <dbReference type="Pfam" id="PF13193"/>
    </source>
</evidence>
<dbReference type="PANTHER" id="PTHR24096:SF295">
    <property type="entry name" value="ACETYL-COA SYNTHETASE-LIKE PROTEIN"/>
    <property type="match status" value="1"/>
</dbReference>
<dbReference type="Pfam" id="PF00501">
    <property type="entry name" value="AMP-binding"/>
    <property type="match status" value="1"/>
</dbReference>
<reference evidence="4" key="2">
    <citation type="submission" date="2022-07" db="EMBL/GenBank/DDBJ databases">
        <authorList>
            <person name="Goncalves M.F.M."/>
            <person name="Hilario S."/>
            <person name="Van De Peer Y."/>
            <person name="Esteves A.C."/>
            <person name="Alves A."/>
        </authorList>
    </citation>
    <scope>NUCLEOTIDE SEQUENCE</scope>
    <source>
        <strain evidence="4">MUM 19.33</strain>
    </source>
</reference>
<proteinExistence type="predicted"/>
<dbReference type="EMBL" id="JAGIXG020000002">
    <property type="protein sequence ID" value="KAI6785264.1"/>
    <property type="molecule type" value="Genomic_DNA"/>
</dbReference>
<dbReference type="GeneID" id="75833383"/>
<sequence length="609" mass="65941">MSEATPASKLAHAGSSTNACFTPASVFDWLFSSPFATESSFTPAQNRIPNVEDERPVFIDEATVGLQNLHQLDPDNVHALPPTPRRAAPQVAPIVLVQLPNCLPFATIVLGALAAGLTTTLVSPSLTDKELAWVLQSSRPHIIVTATGCVPAMQHALDQQQDQSFARSVPVYTVNVGQDPYPALPPQPSPQDWTRLLAKSQAAIKQPRQFDAAARAAIILWSSGTSGRSKGVMLSHHALTFSTASIWHDADFYRAQRERWLGFVPFFHVYGLLNLFLVAIPTGSTVYTMASFNPDQMLAAIPKRQITYLHMAPPIAVFLAKSPMVEPYAKRDAEGRNKFSSLVAGVTGGAPLGHDVVAQVHARLGFRIRLGYGLTEAGGVTVQPGLSHVDKGDDTGRPHWGVELKIARPEESEQVMPMDEPGEILIRSPGLMMGYLPLNAFAGGHKFDTSATTAAITHDGWFRTGDIGSLDATGTLRISDRIKELIKVRAFQVPPAELEAILCSSDEVADAGVVATYDASEATEWPRAFVVAASQGIVSEDGLTALAHRLRLLVERQTSKYKWLRGGLVFVDKIPKSPSGKILRRVMKDGGIKGVEVSLYEKKTRSSKL</sequence>
<dbReference type="GO" id="GO:0016405">
    <property type="term" value="F:CoA-ligase activity"/>
    <property type="evidence" value="ECO:0007669"/>
    <property type="project" value="TreeGrafter"/>
</dbReference>
<organism evidence="4 5">
    <name type="scientific">Emericellopsis cladophorae</name>
    <dbReference type="NCBI Taxonomy" id="2686198"/>
    <lineage>
        <taxon>Eukaryota</taxon>
        <taxon>Fungi</taxon>
        <taxon>Dikarya</taxon>
        <taxon>Ascomycota</taxon>
        <taxon>Pezizomycotina</taxon>
        <taxon>Sordariomycetes</taxon>
        <taxon>Hypocreomycetidae</taxon>
        <taxon>Hypocreales</taxon>
        <taxon>Bionectriaceae</taxon>
        <taxon>Emericellopsis</taxon>
    </lineage>
</organism>
<dbReference type="InterPro" id="IPR000873">
    <property type="entry name" value="AMP-dep_synth/lig_dom"/>
</dbReference>
<feature type="transmembrane region" description="Helical" evidence="1">
    <location>
        <begin position="260"/>
        <end position="280"/>
    </location>
</feature>
<dbReference type="Pfam" id="PF13193">
    <property type="entry name" value="AMP-binding_C"/>
    <property type="match status" value="1"/>
</dbReference>
<dbReference type="InterPro" id="IPR045851">
    <property type="entry name" value="AMP-bd_C_sf"/>
</dbReference>
<dbReference type="GO" id="GO:0019748">
    <property type="term" value="P:secondary metabolic process"/>
    <property type="evidence" value="ECO:0007669"/>
    <property type="project" value="TreeGrafter"/>
</dbReference>
<dbReference type="InterPro" id="IPR020845">
    <property type="entry name" value="AMP-binding_CS"/>
</dbReference>
<evidence type="ECO:0000313" key="5">
    <source>
        <dbReference type="Proteomes" id="UP001055219"/>
    </source>
</evidence>
<keyword evidence="5" id="KW-1185">Reference proteome</keyword>
<dbReference type="InterPro" id="IPR025110">
    <property type="entry name" value="AMP-bd_C"/>
</dbReference>
<keyword evidence="4" id="KW-0436">Ligase</keyword>
<dbReference type="PROSITE" id="PS00455">
    <property type="entry name" value="AMP_BINDING"/>
    <property type="match status" value="1"/>
</dbReference>
<feature type="domain" description="AMP-binding enzyme C-terminal" evidence="3">
    <location>
        <begin position="497"/>
        <end position="581"/>
    </location>
</feature>
<accession>A0A9P9Y9H4</accession>
<protein>
    <submittedName>
        <fullName evidence="4">4-coumarate--CoA ligase-like protein</fullName>
    </submittedName>
</protein>
<dbReference type="AlphaFoldDB" id="A0A9P9Y9H4"/>
<dbReference type="PANTHER" id="PTHR24096">
    <property type="entry name" value="LONG-CHAIN-FATTY-ACID--COA LIGASE"/>
    <property type="match status" value="1"/>
</dbReference>
<dbReference type="SUPFAM" id="SSF56801">
    <property type="entry name" value="Acetyl-CoA synthetase-like"/>
    <property type="match status" value="1"/>
</dbReference>
<evidence type="ECO:0000259" key="2">
    <source>
        <dbReference type="Pfam" id="PF00501"/>
    </source>
</evidence>
<gene>
    <name evidence="4" type="ORF">J7T54_006906</name>
</gene>
<dbReference type="Proteomes" id="UP001055219">
    <property type="component" value="Unassembled WGS sequence"/>
</dbReference>
<dbReference type="Gene3D" id="3.40.50.12780">
    <property type="entry name" value="N-terminal domain of ligase-like"/>
    <property type="match status" value="1"/>
</dbReference>
<reference evidence="4" key="1">
    <citation type="journal article" date="2021" name="J Fungi (Basel)">
        <title>Genomic and Metabolomic Analyses of the Marine Fungus Emericellopsis cladophorae: Insights into Saltwater Adaptability Mechanisms and Its Biosynthetic Potential.</title>
        <authorList>
            <person name="Goncalves M.F.M."/>
            <person name="Hilario S."/>
            <person name="Van de Peer Y."/>
            <person name="Esteves A.C."/>
            <person name="Alves A."/>
        </authorList>
    </citation>
    <scope>NUCLEOTIDE SEQUENCE</scope>
    <source>
        <strain evidence="4">MUM 19.33</strain>
    </source>
</reference>
<keyword evidence="1" id="KW-0812">Transmembrane</keyword>
<dbReference type="Gene3D" id="3.30.300.30">
    <property type="match status" value="1"/>
</dbReference>
<name>A0A9P9Y9H4_9HYPO</name>
<evidence type="ECO:0000313" key="4">
    <source>
        <dbReference type="EMBL" id="KAI6785264.1"/>
    </source>
</evidence>
<keyword evidence="1" id="KW-0472">Membrane</keyword>
<dbReference type="OrthoDB" id="6509636at2759"/>